<reference evidence="1 2" key="1">
    <citation type="journal article" date="2013" name="Genome Announc.">
        <title>Genome Sequence of Thalassolituus oleivorans MIL-1 (DSM 14913T).</title>
        <authorList>
            <person name="Golyshin P.N."/>
            <person name="Werner J."/>
            <person name="Chernikova T.N."/>
            <person name="Tran H."/>
            <person name="Ferrer M."/>
            <person name="Yakimov M.M."/>
            <person name="Teeling H."/>
            <person name="Golyshina O.V."/>
        </authorList>
    </citation>
    <scope>NUCLEOTIDE SEQUENCE [LARGE SCALE GENOMIC DNA]</scope>
    <source>
        <strain evidence="1 2">MIL-1</strain>
    </source>
</reference>
<dbReference type="EMBL" id="HF680312">
    <property type="protein sequence ID" value="CCU71712.1"/>
    <property type="molecule type" value="Genomic_DNA"/>
</dbReference>
<evidence type="ECO:0008006" key="3">
    <source>
        <dbReference type="Google" id="ProtNLM"/>
    </source>
</evidence>
<proteinExistence type="predicted"/>
<dbReference type="RefSeq" id="WP_015486449.1">
    <property type="nucleotide sequence ID" value="NC_020888.1"/>
</dbReference>
<dbReference type="HOGENOM" id="CLU_110687_1_2_6"/>
<dbReference type="KEGG" id="tol:TOL_1284"/>
<keyword evidence="2" id="KW-1185">Reference proteome</keyword>
<evidence type="ECO:0000313" key="1">
    <source>
        <dbReference type="EMBL" id="CCU71712.1"/>
    </source>
</evidence>
<dbReference type="PIRSF" id="PIRSF039032">
    <property type="entry name" value="HigB-2"/>
    <property type="match status" value="1"/>
</dbReference>
<dbReference type="Pfam" id="PF06296">
    <property type="entry name" value="RelE"/>
    <property type="match status" value="1"/>
</dbReference>
<sequence>MFTFIELEGFRKRRADLMEDDDFSAMQEALIVNPELGNVIQGTGGFRKLRWAREGTGKSGGVRVIYYNRSQVTGRLYLALIYAKNEADNITNDQKNQLKQVSERLK</sequence>
<dbReference type="AlphaFoldDB" id="M5DRC6"/>
<name>M5DRC6_9GAMM</name>
<evidence type="ECO:0000313" key="2">
    <source>
        <dbReference type="Proteomes" id="UP000011866"/>
    </source>
</evidence>
<organism evidence="1 2">
    <name type="scientific">Thalassolituus oleivorans MIL-1</name>
    <dbReference type="NCBI Taxonomy" id="1298593"/>
    <lineage>
        <taxon>Bacteria</taxon>
        <taxon>Pseudomonadati</taxon>
        <taxon>Pseudomonadota</taxon>
        <taxon>Gammaproteobacteria</taxon>
        <taxon>Oceanospirillales</taxon>
        <taxon>Oceanospirillaceae</taxon>
        <taxon>Thalassolituus</taxon>
    </lineage>
</organism>
<dbReference type="eggNOG" id="COG4737">
    <property type="taxonomic scope" value="Bacteria"/>
</dbReference>
<protein>
    <recommendedName>
        <fullName evidence="3">Toxin HigB-2</fullName>
    </recommendedName>
</protein>
<dbReference type="Proteomes" id="UP000011866">
    <property type="component" value="Chromosome"/>
</dbReference>
<dbReference type="PATRIC" id="fig|1298593.3.peg.1235"/>
<dbReference type="InterPro" id="IPR009387">
    <property type="entry name" value="HigB-2"/>
</dbReference>
<accession>M5DRC6</accession>
<dbReference type="GeneID" id="79176192"/>
<gene>
    <name evidence="1" type="ORF">TOL_1284</name>
</gene>